<dbReference type="SUPFAM" id="SSF50969">
    <property type="entry name" value="YVTN repeat-like/Quinoprotein amine dehydrogenase"/>
    <property type="match status" value="1"/>
</dbReference>
<gene>
    <name evidence="2" type="ORF">DI536_04685</name>
</gene>
<reference evidence="2 3" key="1">
    <citation type="submission" date="2017-08" db="EMBL/GenBank/DDBJ databases">
        <title>Infants hospitalized years apart are colonized by the same room-sourced microbial strains.</title>
        <authorList>
            <person name="Brooks B."/>
            <person name="Olm M.R."/>
            <person name="Firek B.A."/>
            <person name="Baker R."/>
            <person name="Thomas B.C."/>
            <person name="Morowitz M.J."/>
            <person name="Banfield J.F."/>
        </authorList>
    </citation>
    <scope>NUCLEOTIDE SEQUENCE [LARGE SCALE GENOMIC DNA]</scope>
    <source>
        <strain evidence="2">S2_003_000_R2_14</strain>
    </source>
</reference>
<dbReference type="Gene3D" id="2.130.10.10">
    <property type="entry name" value="YVTN repeat-like/Quinoprotein amine dehydrogenase"/>
    <property type="match status" value="2"/>
</dbReference>
<sequence length="308" mass="32246">MWFAVVVSLSLGAFEPDALLPGKPYALRGHADGVSALAFSPDGKQLASGARDQVIKLWSLESGELLKSIPGGEEQINALAFSPDGKTLVSGEAALRVRVIDVASGQVTRTIAHPGAVSELAWSPDGKSLAVTSVQGGGAIYDLSTAKRTREFSGRGVRWTHDGKTLVVASLNDVTWLDAKTGKPKKSVVVDNEPARVASSADGSLVAAWVSAGSDLKLFNEKGTLVKTLSPGLPADGPRLRTLHATLTNDGKQVLALYSDGLLRVWSVADARVTSSFPAEKLIGATVSADGKWVALFGTPSVLLWKLP</sequence>
<name>A0A2W5U238_9BACT</name>
<protein>
    <submittedName>
        <fullName evidence="2">Uncharacterized protein</fullName>
    </submittedName>
</protein>
<dbReference type="Pfam" id="PF00400">
    <property type="entry name" value="WD40"/>
    <property type="match status" value="2"/>
</dbReference>
<dbReference type="InterPro" id="IPR001680">
    <property type="entry name" value="WD40_rpt"/>
</dbReference>
<dbReference type="InterPro" id="IPR011659">
    <property type="entry name" value="WD40"/>
</dbReference>
<organism evidence="2 3">
    <name type="scientific">Archangium gephyra</name>
    <dbReference type="NCBI Taxonomy" id="48"/>
    <lineage>
        <taxon>Bacteria</taxon>
        <taxon>Pseudomonadati</taxon>
        <taxon>Myxococcota</taxon>
        <taxon>Myxococcia</taxon>
        <taxon>Myxococcales</taxon>
        <taxon>Cystobacterineae</taxon>
        <taxon>Archangiaceae</taxon>
        <taxon>Archangium</taxon>
    </lineage>
</organism>
<evidence type="ECO:0000313" key="3">
    <source>
        <dbReference type="Proteomes" id="UP000249061"/>
    </source>
</evidence>
<keyword evidence="1" id="KW-0853">WD repeat</keyword>
<evidence type="ECO:0000256" key="1">
    <source>
        <dbReference type="PROSITE-ProRule" id="PRU00221"/>
    </source>
</evidence>
<dbReference type="PROSITE" id="PS50082">
    <property type="entry name" value="WD_REPEATS_2"/>
    <property type="match status" value="2"/>
</dbReference>
<dbReference type="PANTHER" id="PTHR19879">
    <property type="entry name" value="TRANSCRIPTION INITIATION FACTOR TFIID"/>
    <property type="match status" value="1"/>
</dbReference>
<dbReference type="Proteomes" id="UP000249061">
    <property type="component" value="Unassembled WGS sequence"/>
</dbReference>
<dbReference type="PROSITE" id="PS50294">
    <property type="entry name" value="WD_REPEATS_REGION"/>
    <property type="match status" value="1"/>
</dbReference>
<dbReference type="EMBL" id="QFQP01000002">
    <property type="protein sequence ID" value="PZR17615.1"/>
    <property type="molecule type" value="Genomic_DNA"/>
</dbReference>
<dbReference type="PANTHER" id="PTHR19879:SF9">
    <property type="entry name" value="TRANSCRIPTION INITIATION FACTOR TFIID SUBUNIT 5"/>
    <property type="match status" value="1"/>
</dbReference>
<feature type="repeat" description="WD" evidence="1">
    <location>
        <begin position="27"/>
        <end position="68"/>
    </location>
</feature>
<dbReference type="InterPro" id="IPR011044">
    <property type="entry name" value="Quino_amine_DH_bsu"/>
</dbReference>
<accession>A0A2W5U238</accession>
<dbReference type="SMART" id="SM00320">
    <property type="entry name" value="WD40"/>
    <property type="match status" value="5"/>
</dbReference>
<proteinExistence type="predicted"/>
<evidence type="ECO:0000313" key="2">
    <source>
        <dbReference type="EMBL" id="PZR17615.1"/>
    </source>
</evidence>
<dbReference type="InterPro" id="IPR015943">
    <property type="entry name" value="WD40/YVTN_repeat-like_dom_sf"/>
</dbReference>
<dbReference type="AlphaFoldDB" id="A0A2W5U238"/>
<feature type="repeat" description="WD" evidence="1">
    <location>
        <begin position="69"/>
        <end position="110"/>
    </location>
</feature>
<dbReference type="Pfam" id="PF07676">
    <property type="entry name" value="PD40"/>
    <property type="match status" value="1"/>
</dbReference>
<comment type="caution">
    <text evidence="2">The sequence shown here is derived from an EMBL/GenBank/DDBJ whole genome shotgun (WGS) entry which is preliminary data.</text>
</comment>